<sequence length="166" mass="17816">MAERKPLVLDVDGTFLRTDLLYEAFWAGLGRAPVATLGAVLRHVTRPAALKHALAGIARLRVDLLPTHPGIAALADAARAEGREVILASASDRTQVAELARSHDLSPRIYASRPDHNLKGARKAAALVQDFGARGFDYAGNEAVDRPIWDVADHAIVVGRHPAIRA</sequence>
<dbReference type="EMBL" id="LAZR01067744">
    <property type="protein sequence ID" value="KKK50978.1"/>
    <property type="molecule type" value="Genomic_DNA"/>
</dbReference>
<accession>A0A0F8W314</accession>
<organism evidence="1">
    <name type="scientific">marine sediment metagenome</name>
    <dbReference type="NCBI Taxonomy" id="412755"/>
    <lineage>
        <taxon>unclassified sequences</taxon>
        <taxon>metagenomes</taxon>
        <taxon>ecological metagenomes</taxon>
    </lineage>
</organism>
<evidence type="ECO:0000313" key="1">
    <source>
        <dbReference type="EMBL" id="KKK50978.1"/>
    </source>
</evidence>
<dbReference type="InterPro" id="IPR023214">
    <property type="entry name" value="HAD_sf"/>
</dbReference>
<comment type="caution">
    <text evidence="1">The sequence shown here is derived from an EMBL/GenBank/DDBJ whole genome shotgun (WGS) entry which is preliminary data.</text>
</comment>
<dbReference type="InterPro" id="IPR036412">
    <property type="entry name" value="HAD-like_sf"/>
</dbReference>
<protein>
    <submittedName>
        <fullName evidence="1">Uncharacterized protein</fullName>
    </submittedName>
</protein>
<dbReference type="AlphaFoldDB" id="A0A0F8W314"/>
<dbReference type="SUPFAM" id="SSF56784">
    <property type="entry name" value="HAD-like"/>
    <property type="match status" value="1"/>
</dbReference>
<name>A0A0F8W314_9ZZZZ</name>
<gene>
    <name evidence="1" type="ORF">LCGC14_3119600</name>
</gene>
<reference evidence="1" key="1">
    <citation type="journal article" date="2015" name="Nature">
        <title>Complex archaea that bridge the gap between prokaryotes and eukaryotes.</title>
        <authorList>
            <person name="Spang A."/>
            <person name="Saw J.H."/>
            <person name="Jorgensen S.L."/>
            <person name="Zaremba-Niedzwiedzka K."/>
            <person name="Martijn J."/>
            <person name="Lind A.E."/>
            <person name="van Eijk R."/>
            <person name="Schleper C."/>
            <person name="Guy L."/>
            <person name="Ettema T.J."/>
        </authorList>
    </citation>
    <scope>NUCLEOTIDE SEQUENCE</scope>
</reference>
<feature type="non-terminal residue" evidence="1">
    <location>
        <position position="166"/>
    </location>
</feature>
<dbReference type="Gene3D" id="3.40.50.1000">
    <property type="entry name" value="HAD superfamily/HAD-like"/>
    <property type="match status" value="1"/>
</dbReference>
<proteinExistence type="predicted"/>